<comment type="catalytic activity">
    <reaction evidence="5">
        <text>a 3-demethylubiquinol + S-adenosyl-L-methionine = a ubiquinol + S-adenosyl-L-homocysteine + H(+)</text>
        <dbReference type="Rhea" id="RHEA:44380"/>
        <dbReference type="Rhea" id="RHEA-COMP:9566"/>
        <dbReference type="Rhea" id="RHEA-COMP:10914"/>
        <dbReference type="ChEBI" id="CHEBI:15378"/>
        <dbReference type="ChEBI" id="CHEBI:17976"/>
        <dbReference type="ChEBI" id="CHEBI:57856"/>
        <dbReference type="ChEBI" id="CHEBI:59789"/>
        <dbReference type="ChEBI" id="CHEBI:84422"/>
        <dbReference type="EC" id="2.1.1.64"/>
    </reaction>
</comment>
<dbReference type="InterPro" id="IPR010233">
    <property type="entry name" value="UbiG_MeTrfase"/>
</dbReference>
<dbReference type="NCBIfam" id="TIGR01983">
    <property type="entry name" value="UbiG"/>
    <property type="match status" value="1"/>
</dbReference>
<comment type="pathway">
    <text evidence="5">Cofactor biosynthesis; ubiquinone biosynthesis.</text>
</comment>
<evidence type="ECO:0000256" key="5">
    <source>
        <dbReference type="HAMAP-Rule" id="MF_00472"/>
    </source>
</evidence>
<dbReference type="Proteomes" id="UP000226429">
    <property type="component" value="Unassembled WGS sequence"/>
</dbReference>
<feature type="binding site" evidence="5">
    <location>
        <position position="38"/>
    </location>
    <ligand>
        <name>S-adenosyl-L-methionine</name>
        <dbReference type="ChEBI" id="CHEBI:59789"/>
    </ligand>
</feature>
<dbReference type="GO" id="GO:0010420">
    <property type="term" value="F:polyprenyldihydroxybenzoate methyltransferase activity"/>
    <property type="evidence" value="ECO:0007669"/>
    <property type="project" value="InterPro"/>
</dbReference>
<dbReference type="EMBL" id="NMOS02000005">
    <property type="protein sequence ID" value="RDH40714.1"/>
    <property type="molecule type" value="Genomic_DNA"/>
</dbReference>
<evidence type="ECO:0000256" key="2">
    <source>
        <dbReference type="ARBA" id="ARBA00022679"/>
    </source>
</evidence>
<dbReference type="EC" id="2.1.1.222" evidence="5"/>
<comment type="similarity">
    <text evidence="5">Belongs to the methyltransferase superfamily. UbiG/COQ3 family.</text>
</comment>
<dbReference type="Gene3D" id="3.40.50.150">
    <property type="entry name" value="Vaccinia Virus protein VP39"/>
    <property type="match status" value="1"/>
</dbReference>
<comment type="catalytic activity">
    <reaction evidence="5">
        <text>a 3-(all-trans-polyprenyl)benzene-1,2-diol + S-adenosyl-L-methionine = a 2-methoxy-6-(all-trans-polyprenyl)phenol + S-adenosyl-L-homocysteine + H(+)</text>
        <dbReference type="Rhea" id="RHEA:31411"/>
        <dbReference type="Rhea" id="RHEA-COMP:9550"/>
        <dbReference type="Rhea" id="RHEA-COMP:9551"/>
        <dbReference type="ChEBI" id="CHEBI:15378"/>
        <dbReference type="ChEBI" id="CHEBI:57856"/>
        <dbReference type="ChEBI" id="CHEBI:59789"/>
        <dbReference type="ChEBI" id="CHEBI:62729"/>
        <dbReference type="ChEBI" id="CHEBI:62731"/>
        <dbReference type="EC" id="2.1.1.222"/>
    </reaction>
</comment>
<keyword evidence="7" id="KW-1185">Reference proteome</keyword>
<accession>A0A370CJU0</accession>
<dbReference type="HAMAP" id="MF_00472">
    <property type="entry name" value="UbiG"/>
    <property type="match status" value="1"/>
</dbReference>
<keyword evidence="2 5" id="KW-0808">Transferase</keyword>
<dbReference type="GO" id="GO:0032259">
    <property type="term" value="P:methylation"/>
    <property type="evidence" value="ECO:0007669"/>
    <property type="project" value="UniProtKB-KW"/>
</dbReference>
<dbReference type="CDD" id="cd02440">
    <property type="entry name" value="AdoMet_MTases"/>
    <property type="match status" value="1"/>
</dbReference>
<gene>
    <name evidence="5" type="primary">ubiG</name>
    <name evidence="6" type="ORF">CFE62_002435</name>
</gene>
<dbReference type="GO" id="GO:0061542">
    <property type="term" value="F:3-demethylubiquinol 3-O-methyltransferase activity"/>
    <property type="evidence" value="ECO:0007669"/>
    <property type="project" value="UniProtKB-UniRule"/>
</dbReference>
<organism evidence="6 7">
    <name type="scientific">Candidatus Aquirickettsiella gammari</name>
    <dbReference type="NCBI Taxonomy" id="2016198"/>
    <lineage>
        <taxon>Bacteria</taxon>
        <taxon>Pseudomonadati</taxon>
        <taxon>Pseudomonadota</taxon>
        <taxon>Gammaproteobacteria</taxon>
        <taxon>Legionellales</taxon>
        <taxon>Coxiellaceae</taxon>
        <taxon>Candidatus Aquirickettsiella</taxon>
    </lineage>
</organism>
<reference evidence="6 7" key="1">
    <citation type="journal article" date="2017" name="Int. J. Syst. Evol. Microbiol.">
        <title>Aquarickettsiella crustaci n. gen. n. sp. (Gammaproteobacteria: Legionellales: Coxiellaceae); a bacterial pathogen of the freshwater crustacean: Gammarus fossarum (Malacostraca: Amphipoda).</title>
        <authorList>
            <person name="Bojko J."/>
            <person name="Dunn A.M."/>
            <person name="Stebbing P.D."/>
            <person name="Van Aerle R."/>
            <person name="Bacela-Spychalska K."/>
            <person name="Bean T.P."/>
            <person name="Stentiford G.D."/>
        </authorList>
    </citation>
    <scope>NUCLEOTIDE SEQUENCE [LARGE SCALE GENOMIC DNA]</scope>
    <source>
        <strain evidence="6">RA15029</strain>
    </source>
</reference>
<feature type="binding site" evidence="5">
    <location>
        <position position="57"/>
    </location>
    <ligand>
        <name>S-adenosyl-L-methionine</name>
        <dbReference type="ChEBI" id="CHEBI:59789"/>
    </ligand>
</feature>
<dbReference type="InterPro" id="IPR029063">
    <property type="entry name" value="SAM-dependent_MTases_sf"/>
</dbReference>
<dbReference type="SUPFAM" id="SSF53335">
    <property type="entry name" value="S-adenosyl-L-methionine-dependent methyltransferases"/>
    <property type="match status" value="1"/>
</dbReference>
<evidence type="ECO:0000256" key="4">
    <source>
        <dbReference type="ARBA" id="ARBA00022691"/>
    </source>
</evidence>
<proteinExistence type="inferred from homology"/>
<reference evidence="6 7" key="2">
    <citation type="journal article" date="2018" name="J. Invertebr. Pathol.">
        <title>'Candidatus Aquirickettsiella gammari' (Gammaproteobacteria: Legionellales: Coxiellaceae): A bacterial pathogen of the freshwater crustacean Gammarus fossarum (Malacostraca: Amphipoda).</title>
        <authorList>
            <person name="Bojko J."/>
            <person name="Dunn A.M."/>
            <person name="Stebbing P.D."/>
            <person name="van Aerle R."/>
            <person name="Bacela-Spychalska K."/>
            <person name="Bean T.P."/>
            <person name="Urrutia A."/>
            <person name="Stentiford G.D."/>
        </authorList>
    </citation>
    <scope>NUCLEOTIDE SEQUENCE [LARGE SCALE GENOMIC DNA]</scope>
    <source>
        <strain evidence="6">RA15029</strain>
    </source>
</reference>
<dbReference type="AlphaFoldDB" id="A0A370CJU0"/>
<comment type="caution">
    <text evidence="6">The sequence shown here is derived from an EMBL/GenBank/DDBJ whole genome shotgun (WGS) entry which is preliminary data.</text>
</comment>
<dbReference type="EC" id="2.1.1.64" evidence="5"/>
<dbReference type="Pfam" id="PF13489">
    <property type="entry name" value="Methyltransf_23"/>
    <property type="match status" value="1"/>
</dbReference>
<dbReference type="PANTHER" id="PTHR43464">
    <property type="entry name" value="METHYLTRANSFERASE"/>
    <property type="match status" value="1"/>
</dbReference>
<protein>
    <recommendedName>
        <fullName evidence="5">Ubiquinone biosynthesis O-methyltransferase</fullName>
    </recommendedName>
    <alternativeName>
        <fullName evidence="5">2-polyprenyl-6-hydroxyphenol methylase</fullName>
        <ecNumber evidence="5">2.1.1.222</ecNumber>
    </alternativeName>
    <alternativeName>
        <fullName evidence="5">3-demethylubiquinone 3-O-methyltransferase</fullName>
        <ecNumber evidence="5">2.1.1.64</ecNumber>
    </alternativeName>
</protein>
<evidence type="ECO:0000313" key="6">
    <source>
        <dbReference type="EMBL" id="RDH40714.1"/>
    </source>
</evidence>
<keyword evidence="1 5" id="KW-0489">Methyltransferase</keyword>
<keyword evidence="3 5" id="KW-0831">Ubiquinone biosynthesis</keyword>
<evidence type="ECO:0000256" key="3">
    <source>
        <dbReference type="ARBA" id="ARBA00022688"/>
    </source>
</evidence>
<evidence type="ECO:0000313" key="7">
    <source>
        <dbReference type="Proteomes" id="UP000226429"/>
    </source>
</evidence>
<name>A0A370CJU0_9COXI</name>
<comment type="function">
    <text evidence="5">O-methyltransferase that catalyzes the 2 O-methylation steps in the ubiquinone biosynthetic pathway.</text>
</comment>
<evidence type="ECO:0000256" key="1">
    <source>
        <dbReference type="ARBA" id="ARBA00022603"/>
    </source>
</evidence>
<dbReference type="GO" id="GO:0102208">
    <property type="term" value="F:2-polyprenyl-6-hydroxyphenol methylase activity"/>
    <property type="evidence" value="ECO:0007669"/>
    <property type="project" value="UniProtKB-EC"/>
</dbReference>
<dbReference type="PANTHER" id="PTHR43464:SF19">
    <property type="entry name" value="UBIQUINONE BIOSYNTHESIS O-METHYLTRANSFERASE, MITOCHONDRIAL"/>
    <property type="match status" value="1"/>
</dbReference>
<sequence length="234" mass="25755">MSASNSDPVEIRKFTQMAEQWWDPQGVCKPLHAINPLRLSFIKKQSPPSGQKVIDIGCGGGLLTEALSLAGAQVTGVDKSDVLIELAQKHAKENQLTIEYLASDAESLIKRQSQSFDIVCCMELLEHVPDPSSLIQACSALAKPGAWVFFSSINRNPRAYSLAIIGAEYLLKLLPRGTHDYKKFIRPSELATSARLAGLTLKQLQGIRYNPLTQQYALTEDISVNYLAALQKRS</sequence>
<keyword evidence="4 5" id="KW-0949">S-adenosyl-L-methionine</keyword>
<dbReference type="UniPathway" id="UPA00232"/>
<feature type="binding site" evidence="5">
    <location>
        <position position="78"/>
    </location>
    <ligand>
        <name>S-adenosyl-L-methionine</name>
        <dbReference type="ChEBI" id="CHEBI:59789"/>
    </ligand>
</feature>
<feature type="binding site" evidence="5">
    <location>
        <position position="122"/>
    </location>
    <ligand>
        <name>S-adenosyl-L-methionine</name>
        <dbReference type="ChEBI" id="CHEBI:59789"/>
    </ligand>
</feature>